<reference evidence="3" key="1">
    <citation type="submission" date="2011-02" db="EMBL/GenBank/DDBJ databases">
        <authorList>
            <person name="Aslett M."/>
        </authorList>
    </citation>
    <scope>NUCLEOTIDE SEQUENCE</scope>
    <source>
        <strain evidence="3">Liverpool</strain>
    </source>
</reference>
<dbReference type="Proteomes" id="UP000007494">
    <property type="component" value="Chromosome XI"/>
</dbReference>
<feature type="region of interest" description="Disordered" evidence="2">
    <location>
        <begin position="541"/>
        <end position="575"/>
    </location>
</feature>
<evidence type="ECO:0000313" key="3">
    <source>
        <dbReference type="EMBL" id="CBZ55053.1"/>
    </source>
</evidence>
<evidence type="ECO:0000256" key="2">
    <source>
        <dbReference type="SAM" id="MobiDB-lite"/>
    </source>
</evidence>
<dbReference type="EMBL" id="LN714486">
    <property type="protein sequence ID" value="CEL69777.1"/>
    <property type="molecule type" value="Genomic_DNA"/>
</dbReference>
<sequence length="638" mass="69512">MEAESASLTSAARRDVHASTALGESTNKSGYPSRVVSFSAGSTTKNGGASSEDGERSGCVGSPREASSGPLAEVLEKAKTGARRILQRLCTCQEEVDKASICAARLLSDEPADAQSVFEDGEKETSVGQPGKWEQQALLHEALQRQIDGLRGYAEALEQLSSSLTATVARATGVFASVRKGAQAEDSQILALGAIVAATCAASSIDESDLSDNAGQLAGCSFVQLLETLTDCEDETARALGAASSKTRTDAAAVALEDRFQSLKERLEDIEAHAERRADFVIRWTGLFVDGAAEVEKSLGEAAPLVARGIAWEKHIDAQLETGQKEKRALELRLNKAGRDADQVASRLNEKRQQFLLAIEDWTTERLDQLTKEERTQRLTLRIDALERQVRGLAAFSPLFIVERTPKYVTLQYKPLGSKTDYEISIEGLELSLDAQEPHAYKISSFFSVRVTPQLVWLEERLQAAIRDYFSTACTLAHSESLRSAAHAEAGQGGFFSGLEFGGEARGDSGDARLRTVYEFSPYNVAQQELLNCAKSGFSRKRTREEGERGRGAETGTGHGWSDRAGGRRRLRGGEERKTHQVKIFAEHIAAIVLKTLTTAFAARRAGESPRKYPPYNFVKNACRRRSLEDRTELVTSA</sequence>
<protein>
    <submittedName>
        <fullName evidence="4">Non-muscle myosin heavy chain, putative</fullName>
    </submittedName>
    <submittedName>
        <fullName evidence="3">Putative non-muscle myosin heavy chain</fullName>
    </submittedName>
</protein>
<dbReference type="VEuPathDB" id="ToxoDB:NCLIV_054780"/>
<reference evidence="4" key="4">
    <citation type="journal article" date="2015" name="PLoS ONE">
        <title>Comprehensive Evaluation of Toxoplasma gondii VEG and Neospora caninum LIV Genomes with Tachyzoite Stage Transcriptome and Proteome Defines Novel Transcript Features.</title>
        <authorList>
            <person name="Ramaprasad A."/>
            <person name="Mourier T."/>
            <person name="Naeem R."/>
            <person name="Malas T.B."/>
            <person name="Moussa E."/>
            <person name="Panigrahi A."/>
            <person name="Vermont S.J."/>
            <person name="Otto T.D."/>
            <person name="Wastling J."/>
            <person name="Pain A."/>
        </authorList>
    </citation>
    <scope>NUCLEOTIDE SEQUENCE</scope>
    <source>
        <strain evidence="4">Liverpool</strain>
    </source>
</reference>
<gene>
    <name evidence="4" type="ORF">BN1204_054780</name>
    <name evidence="3" type="ORF">NCLIV_054780</name>
</gene>
<keyword evidence="5" id="KW-1185">Reference proteome</keyword>
<keyword evidence="1" id="KW-0175">Coiled coil</keyword>
<dbReference type="RefSeq" id="XP_003885081.1">
    <property type="nucleotide sequence ID" value="XM_003885032.1"/>
</dbReference>
<dbReference type="GeneID" id="13446768"/>
<dbReference type="OrthoDB" id="347296at2759"/>
<reference evidence="3" key="2">
    <citation type="submission" date="2011-03" db="EMBL/GenBank/DDBJ databases">
        <title>Comparative genomics and transcriptomics of Neospora caninum and Toxoplasma gondii.</title>
        <authorList>
            <person name="Reid A.J."/>
            <person name="Sohal A."/>
            <person name="Harris D."/>
            <person name="Quail M."/>
            <person name="Sanders M."/>
            <person name="Berriman M."/>
            <person name="Wastling J.M."/>
            <person name="Pain A."/>
        </authorList>
    </citation>
    <scope>NUCLEOTIDE SEQUENCE</scope>
    <source>
        <strain evidence="3">Liverpool</strain>
    </source>
</reference>
<evidence type="ECO:0000313" key="4">
    <source>
        <dbReference type="EMBL" id="CEL69777.1"/>
    </source>
</evidence>
<feature type="compositionally biased region" description="Polar residues" evidence="2">
    <location>
        <begin position="39"/>
        <end position="49"/>
    </location>
</feature>
<dbReference type="OMA" id="IAWEKHI"/>
<dbReference type="InParanoid" id="F0VMV7"/>
<dbReference type="eggNOG" id="ENOG502QYVA">
    <property type="taxonomic scope" value="Eukaryota"/>
</dbReference>
<feature type="region of interest" description="Disordered" evidence="2">
    <location>
        <begin position="1"/>
        <end position="71"/>
    </location>
</feature>
<feature type="compositionally biased region" description="Polar residues" evidence="2">
    <location>
        <begin position="1"/>
        <end position="10"/>
    </location>
</feature>
<evidence type="ECO:0000256" key="1">
    <source>
        <dbReference type="SAM" id="Coils"/>
    </source>
</evidence>
<organism evidence="3 5">
    <name type="scientific">Neospora caninum (strain Liverpool)</name>
    <dbReference type="NCBI Taxonomy" id="572307"/>
    <lineage>
        <taxon>Eukaryota</taxon>
        <taxon>Sar</taxon>
        <taxon>Alveolata</taxon>
        <taxon>Apicomplexa</taxon>
        <taxon>Conoidasida</taxon>
        <taxon>Coccidia</taxon>
        <taxon>Eucoccidiorida</taxon>
        <taxon>Eimeriorina</taxon>
        <taxon>Sarcocystidae</taxon>
        <taxon>Neospora</taxon>
    </lineage>
</organism>
<proteinExistence type="predicted"/>
<accession>F0VMV7</accession>
<evidence type="ECO:0000313" key="5">
    <source>
        <dbReference type="Proteomes" id="UP000007494"/>
    </source>
</evidence>
<feature type="compositionally biased region" description="Basic and acidic residues" evidence="2">
    <location>
        <begin position="543"/>
        <end position="552"/>
    </location>
</feature>
<name>F0VMV7_NEOCL</name>
<feature type="compositionally biased region" description="Basic and acidic residues" evidence="2">
    <location>
        <begin position="561"/>
        <end position="575"/>
    </location>
</feature>
<reference evidence="5" key="3">
    <citation type="journal article" date="2012" name="PLoS Pathog.">
        <title>Comparative genomics of the apicomplexan parasites Toxoplasma gondii and Neospora caninum: Coccidia differing in host range and transmission strategy.</title>
        <authorList>
            <person name="Reid A.J."/>
            <person name="Vermont S.J."/>
            <person name="Cotton J.A."/>
            <person name="Harris D."/>
            <person name="Hill-Cawthorne G.A."/>
            <person name="Konen-Waisman S."/>
            <person name="Latham S.M."/>
            <person name="Mourier T."/>
            <person name="Norton R."/>
            <person name="Quail M.A."/>
            <person name="Sanders M."/>
            <person name="Shanmugam D."/>
            <person name="Sohal A."/>
            <person name="Wasmuth J.D."/>
            <person name="Brunk B."/>
            <person name="Grigg M.E."/>
            <person name="Howard J.C."/>
            <person name="Parkinson J."/>
            <person name="Roos D.S."/>
            <person name="Trees A.J."/>
            <person name="Berriman M."/>
            <person name="Pain A."/>
            <person name="Wastling J.M."/>
        </authorList>
    </citation>
    <scope>NUCLEOTIDE SEQUENCE [LARGE SCALE GENOMIC DNA]</scope>
    <source>
        <strain evidence="5">Liverpool</strain>
    </source>
</reference>
<dbReference type="AlphaFoldDB" id="F0VMV7"/>
<feature type="coiled-coil region" evidence="1">
    <location>
        <begin position="320"/>
        <end position="354"/>
    </location>
</feature>
<dbReference type="EMBL" id="FR823392">
    <property type="protein sequence ID" value="CBZ55053.1"/>
    <property type="molecule type" value="Genomic_DNA"/>
</dbReference>